<dbReference type="Pfam" id="PF00528">
    <property type="entry name" value="BPD_transp_1"/>
    <property type="match status" value="1"/>
</dbReference>
<dbReference type="RefSeq" id="WP_027293435.1">
    <property type="nucleotide sequence ID" value="NZ_CABMJZ010000007.1"/>
</dbReference>
<feature type="domain" description="ABC transmembrane type-1" evidence="8">
    <location>
        <begin position="70"/>
        <end position="262"/>
    </location>
</feature>
<organism evidence="9 10">
    <name type="scientific">Robinsoniella peoriensis</name>
    <dbReference type="NCBI Taxonomy" id="180332"/>
    <lineage>
        <taxon>Bacteria</taxon>
        <taxon>Bacillati</taxon>
        <taxon>Bacillota</taxon>
        <taxon>Clostridia</taxon>
        <taxon>Lachnospirales</taxon>
        <taxon>Lachnospiraceae</taxon>
        <taxon>Robinsoniella</taxon>
    </lineage>
</organism>
<reference evidence="9 10" key="1">
    <citation type="journal article" date="2019" name="Anaerobe">
        <title>Detection of Robinsoniella peoriensis in multiple bone samples of a trauma patient.</title>
        <authorList>
            <person name="Schrottner P."/>
            <person name="Hartwich K."/>
            <person name="Bunk B."/>
            <person name="Schober I."/>
            <person name="Helbig S."/>
            <person name="Rudolph W.W."/>
            <person name="Gunzer F."/>
        </authorList>
    </citation>
    <scope>NUCLEOTIDE SEQUENCE [LARGE SCALE GENOMIC DNA]</scope>
    <source>
        <strain evidence="9 10">DSM 106044</strain>
    </source>
</reference>
<evidence type="ECO:0000259" key="8">
    <source>
        <dbReference type="PROSITE" id="PS50928"/>
    </source>
</evidence>
<dbReference type="Gene3D" id="1.10.3720.10">
    <property type="entry name" value="MetI-like"/>
    <property type="match status" value="1"/>
</dbReference>
<keyword evidence="6 7" id="KW-0472">Membrane</keyword>
<evidence type="ECO:0000256" key="3">
    <source>
        <dbReference type="ARBA" id="ARBA00022475"/>
    </source>
</evidence>
<evidence type="ECO:0000256" key="5">
    <source>
        <dbReference type="ARBA" id="ARBA00022989"/>
    </source>
</evidence>
<feature type="transmembrane region" description="Helical" evidence="7">
    <location>
        <begin position="106"/>
        <end position="127"/>
    </location>
</feature>
<evidence type="ECO:0000256" key="4">
    <source>
        <dbReference type="ARBA" id="ARBA00022692"/>
    </source>
</evidence>
<gene>
    <name evidence="9" type="primary">araQ_36</name>
    <name evidence="9" type="ORF">DSM106044_02783</name>
</gene>
<dbReference type="STRING" id="180332.GCA_000797495_04148"/>
<sequence length="277" mass="30698">MRKKFTPGVIVANIAVYLLAVVFLAPFLISILLSFKTPQETTGNVLGLPKILHFENFAQAAEQAKIAQSFLNSIIITVGTVALIVLCASTAGYAIGRFYHKRSMKIYEMVLMASMMLPFQTVMIPIYKMFKSLGMLNTHMGVMIIVAAVNLPFAVMLYTGFVKALPVELEEAAKMEGCTGGKIFWSIIFPLLKPITFTIATLMTLWTWNEFNVSLLVLQKDTVKTIPIQQYVFFGQYSSNYNLAFAAAVLSMIPVVLFFIFAQKYIVKGLVDGAVKG</sequence>
<feature type="transmembrane region" description="Helical" evidence="7">
    <location>
        <begin position="139"/>
        <end position="162"/>
    </location>
</feature>
<dbReference type="EMBL" id="QGQD01000055">
    <property type="protein sequence ID" value="TLD00469.1"/>
    <property type="molecule type" value="Genomic_DNA"/>
</dbReference>
<keyword evidence="3" id="KW-1003">Cell membrane</keyword>
<dbReference type="InterPro" id="IPR000515">
    <property type="entry name" value="MetI-like"/>
</dbReference>
<keyword evidence="4 7" id="KW-0812">Transmembrane</keyword>
<evidence type="ECO:0000256" key="6">
    <source>
        <dbReference type="ARBA" id="ARBA00023136"/>
    </source>
</evidence>
<evidence type="ECO:0000256" key="1">
    <source>
        <dbReference type="ARBA" id="ARBA00004651"/>
    </source>
</evidence>
<evidence type="ECO:0000313" key="9">
    <source>
        <dbReference type="EMBL" id="TLD00469.1"/>
    </source>
</evidence>
<feature type="transmembrane region" description="Helical" evidence="7">
    <location>
        <begin position="74"/>
        <end position="94"/>
    </location>
</feature>
<evidence type="ECO:0000256" key="2">
    <source>
        <dbReference type="ARBA" id="ARBA00022448"/>
    </source>
</evidence>
<dbReference type="OrthoDB" id="153186at2"/>
<comment type="similarity">
    <text evidence="7">Belongs to the binding-protein-dependent transport system permease family.</text>
</comment>
<keyword evidence="10" id="KW-1185">Reference proteome</keyword>
<dbReference type="GO" id="GO:0005886">
    <property type="term" value="C:plasma membrane"/>
    <property type="evidence" value="ECO:0007669"/>
    <property type="project" value="UniProtKB-SubCell"/>
</dbReference>
<evidence type="ECO:0000313" key="10">
    <source>
        <dbReference type="Proteomes" id="UP000306509"/>
    </source>
</evidence>
<dbReference type="InterPro" id="IPR035906">
    <property type="entry name" value="MetI-like_sf"/>
</dbReference>
<feature type="transmembrane region" description="Helical" evidence="7">
    <location>
        <begin position="183"/>
        <end position="208"/>
    </location>
</feature>
<accession>A0A4U8Q7I5</accession>
<proteinExistence type="inferred from homology"/>
<comment type="subcellular location">
    <subcellularLocation>
        <location evidence="1 7">Cell membrane</location>
        <topology evidence="1 7">Multi-pass membrane protein</topology>
    </subcellularLocation>
</comment>
<keyword evidence="5 7" id="KW-1133">Transmembrane helix</keyword>
<dbReference type="SUPFAM" id="SSF161098">
    <property type="entry name" value="MetI-like"/>
    <property type="match status" value="1"/>
</dbReference>
<dbReference type="PANTHER" id="PTHR43744">
    <property type="entry name" value="ABC TRANSPORTER PERMEASE PROTEIN MG189-RELATED-RELATED"/>
    <property type="match status" value="1"/>
</dbReference>
<dbReference type="GO" id="GO:0055085">
    <property type="term" value="P:transmembrane transport"/>
    <property type="evidence" value="ECO:0007669"/>
    <property type="project" value="InterPro"/>
</dbReference>
<feature type="transmembrane region" description="Helical" evidence="7">
    <location>
        <begin position="243"/>
        <end position="262"/>
    </location>
</feature>
<feature type="transmembrane region" description="Helical" evidence="7">
    <location>
        <begin position="12"/>
        <end position="35"/>
    </location>
</feature>
<protein>
    <submittedName>
        <fullName evidence="9">L-arabinose transport system permease protein AraQ</fullName>
    </submittedName>
</protein>
<keyword evidence="2 7" id="KW-0813">Transport</keyword>
<dbReference type="PANTHER" id="PTHR43744:SF12">
    <property type="entry name" value="ABC TRANSPORTER PERMEASE PROTEIN MG189-RELATED"/>
    <property type="match status" value="1"/>
</dbReference>
<dbReference type="AlphaFoldDB" id="A0A4U8Q7I5"/>
<name>A0A4U8Q7I5_9FIRM</name>
<evidence type="ECO:0000256" key="7">
    <source>
        <dbReference type="RuleBase" id="RU363032"/>
    </source>
</evidence>
<dbReference type="CDD" id="cd06261">
    <property type="entry name" value="TM_PBP2"/>
    <property type="match status" value="1"/>
</dbReference>
<dbReference type="Proteomes" id="UP000306509">
    <property type="component" value="Unassembled WGS sequence"/>
</dbReference>
<dbReference type="PROSITE" id="PS50928">
    <property type="entry name" value="ABC_TM1"/>
    <property type="match status" value="1"/>
</dbReference>
<comment type="caution">
    <text evidence="9">The sequence shown here is derived from an EMBL/GenBank/DDBJ whole genome shotgun (WGS) entry which is preliminary data.</text>
</comment>